<dbReference type="InterPro" id="IPR050884">
    <property type="entry name" value="CNP_phosphodiesterase-III"/>
</dbReference>
<evidence type="ECO:0000256" key="2">
    <source>
        <dbReference type="ARBA" id="ARBA00022801"/>
    </source>
</evidence>
<comment type="similarity">
    <text evidence="4">Belongs to the cyclic nucleotide phosphodiesterase class-III family.</text>
</comment>
<name>A0ABW6ZXD7_9HYPH</name>
<dbReference type="PANTHER" id="PTHR42988">
    <property type="entry name" value="PHOSPHOHYDROLASE"/>
    <property type="match status" value="1"/>
</dbReference>
<reference evidence="6 7" key="1">
    <citation type="submission" date="2024-02" db="EMBL/GenBank/DDBJ databases">
        <title>Expansion and revision of Xanthobacter and proposal of Roseixanthobacter gen. nov.</title>
        <authorList>
            <person name="Soltysiak M.P.M."/>
            <person name="Jalihal A."/>
            <person name="Ory A."/>
            <person name="Chrisophersen C."/>
            <person name="Lee A.D."/>
            <person name="Boulton J."/>
            <person name="Springer M."/>
        </authorList>
    </citation>
    <scope>NUCLEOTIDE SEQUENCE [LARGE SCALE GENOMIC DNA]</scope>
    <source>
        <strain evidence="6 7">23A</strain>
    </source>
</reference>
<keyword evidence="2" id="KW-0378">Hydrolase</keyword>
<keyword evidence="7" id="KW-1185">Reference proteome</keyword>
<dbReference type="InterPro" id="IPR004843">
    <property type="entry name" value="Calcineurin-like_PHP"/>
</dbReference>
<dbReference type="EMBL" id="JBAFVH010000007">
    <property type="protein sequence ID" value="MFG1373283.1"/>
    <property type="molecule type" value="Genomic_DNA"/>
</dbReference>
<evidence type="ECO:0000256" key="3">
    <source>
        <dbReference type="ARBA" id="ARBA00023004"/>
    </source>
</evidence>
<evidence type="ECO:0000259" key="5">
    <source>
        <dbReference type="Pfam" id="PF00149"/>
    </source>
</evidence>
<dbReference type="RefSeq" id="WP_393993073.1">
    <property type="nucleotide sequence ID" value="NZ_JBAFVH010000007.1"/>
</dbReference>
<dbReference type="Gene3D" id="3.60.21.40">
    <property type="entry name" value="GpdQ, catalytic alpha/beta sandwich domain"/>
    <property type="match status" value="1"/>
</dbReference>
<dbReference type="InterPro" id="IPR042281">
    <property type="entry name" value="GpdQ_beta-strand"/>
</dbReference>
<proteinExistence type="inferred from homology"/>
<protein>
    <submittedName>
        <fullName evidence="6">Phosphodiesterase</fullName>
    </submittedName>
</protein>
<keyword evidence="1" id="KW-0479">Metal-binding</keyword>
<comment type="caution">
    <text evidence="6">The sequence shown here is derived from an EMBL/GenBank/DDBJ whole genome shotgun (WGS) entry which is preliminary data.</text>
</comment>
<accession>A0ABW6ZXD7</accession>
<keyword evidence="3" id="KW-0408">Iron</keyword>
<evidence type="ECO:0000256" key="4">
    <source>
        <dbReference type="ARBA" id="ARBA00025742"/>
    </source>
</evidence>
<dbReference type="CDD" id="cd07402">
    <property type="entry name" value="MPP_GpdQ"/>
    <property type="match status" value="1"/>
</dbReference>
<sequence>MLIAQLTDTHIRRPGTLAYGVVDTALYLEAAVAHILALAPRPDVVIVTGDLTDFDDLAEYARFRAITAALPMPLFPIPGNHDSSAGMLAAFPEIAARCDGGRVNYVVEDFPLRLVMLDSTVHGRPHGALGEEGLAFLDRALGAAPGRPAFVCAHHPPFLTGIRHMDVQNLSDAAGLEEVFGHWPQVLGFTCGHVHRAVTTTFAGVAATIGPAPAHSVSLALDPQAQPTFHMEPPSLSLHLFTDGRVVTHRSFIGAYDGPHPFFGPDGKAIGTPDRI</sequence>
<dbReference type="Proteomes" id="UP001604002">
    <property type="component" value="Unassembled WGS sequence"/>
</dbReference>
<gene>
    <name evidence="6" type="ORF">V5F32_14000</name>
</gene>
<dbReference type="Gene3D" id="3.30.750.180">
    <property type="entry name" value="GpdQ, beta-strand dimerisation domain"/>
    <property type="match status" value="1"/>
</dbReference>
<dbReference type="PANTHER" id="PTHR42988:SF2">
    <property type="entry name" value="CYCLIC NUCLEOTIDE PHOSPHODIESTERASE CBUA0032-RELATED"/>
    <property type="match status" value="1"/>
</dbReference>
<dbReference type="InterPro" id="IPR026575">
    <property type="entry name" value="GpdQ/CpdA-like"/>
</dbReference>
<evidence type="ECO:0000313" key="7">
    <source>
        <dbReference type="Proteomes" id="UP001604002"/>
    </source>
</evidence>
<dbReference type="InterPro" id="IPR042283">
    <property type="entry name" value="GpdQ_catalytic"/>
</dbReference>
<evidence type="ECO:0000313" key="6">
    <source>
        <dbReference type="EMBL" id="MFG1373283.1"/>
    </source>
</evidence>
<dbReference type="InterPro" id="IPR029052">
    <property type="entry name" value="Metallo-depent_PP-like"/>
</dbReference>
<evidence type="ECO:0000256" key="1">
    <source>
        <dbReference type="ARBA" id="ARBA00022723"/>
    </source>
</evidence>
<feature type="domain" description="Calcineurin-like phosphoesterase" evidence="5">
    <location>
        <begin position="1"/>
        <end position="196"/>
    </location>
</feature>
<dbReference type="SUPFAM" id="SSF56300">
    <property type="entry name" value="Metallo-dependent phosphatases"/>
    <property type="match status" value="1"/>
</dbReference>
<organism evidence="6 7">
    <name type="scientific">Xanthobacter oligotrophicus</name>
    <dbReference type="NCBI Taxonomy" id="2607286"/>
    <lineage>
        <taxon>Bacteria</taxon>
        <taxon>Pseudomonadati</taxon>
        <taxon>Pseudomonadota</taxon>
        <taxon>Alphaproteobacteria</taxon>
        <taxon>Hyphomicrobiales</taxon>
        <taxon>Xanthobacteraceae</taxon>
        <taxon>Xanthobacter</taxon>
    </lineage>
</organism>
<dbReference type="Pfam" id="PF00149">
    <property type="entry name" value="Metallophos"/>
    <property type="match status" value="1"/>
</dbReference>